<dbReference type="KEGG" id="fla:SY85_15735"/>
<dbReference type="Pfam" id="PF00583">
    <property type="entry name" value="Acetyltransf_1"/>
    <property type="match status" value="1"/>
</dbReference>
<dbReference type="SUPFAM" id="SSF55729">
    <property type="entry name" value="Acyl-CoA N-acyltransferases (Nat)"/>
    <property type="match status" value="1"/>
</dbReference>
<dbReference type="InterPro" id="IPR016181">
    <property type="entry name" value="Acyl_CoA_acyltransferase"/>
</dbReference>
<sequence length="189" mass="22224">MLVTTLVSTPNELQQIHELNQLNLRQNVSAEERQQEGFVSWLYNVELLEQMHQLAPSVIVKDGNDVVGYALATLPEARVFHHDLEEMFQGLEAVNYKGLPLFSYRFYCMGQICVAKEYRGQGLVNSMYQKHRQVYSPQYDFLLTEISTRNPRSQKAHEKVGFQTIHTRMDAMDEWNVVVWEWREERRIS</sequence>
<dbReference type="GO" id="GO:0016747">
    <property type="term" value="F:acyltransferase activity, transferring groups other than amino-acyl groups"/>
    <property type="evidence" value="ECO:0007669"/>
    <property type="project" value="InterPro"/>
</dbReference>
<accession>A0A172TXM0</accession>
<gene>
    <name evidence="2" type="ORF">SY85_15735</name>
</gene>
<dbReference type="InterPro" id="IPR000182">
    <property type="entry name" value="GNAT_dom"/>
</dbReference>
<organism evidence="2 3">
    <name type="scientific">Flavisolibacter tropicus</name>
    <dbReference type="NCBI Taxonomy" id="1492898"/>
    <lineage>
        <taxon>Bacteria</taxon>
        <taxon>Pseudomonadati</taxon>
        <taxon>Bacteroidota</taxon>
        <taxon>Chitinophagia</taxon>
        <taxon>Chitinophagales</taxon>
        <taxon>Chitinophagaceae</taxon>
        <taxon>Flavisolibacter</taxon>
    </lineage>
</organism>
<dbReference type="EMBL" id="CP011390">
    <property type="protein sequence ID" value="ANE51732.1"/>
    <property type="molecule type" value="Genomic_DNA"/>
</dbReference>
<dbReference type="Proteomes" id="UP000077177">
    <property type="component" value="Chromosome"/>
</dbReference>
<protein>
    <recommendedName>
        <fullName evidence="1">N-acetyltransferase domain-containing protein</fullName>
    </recommendedName>
</protein>
<dbReference type="RefSeq" id="WP_066405856.1">
    <property type="nucleotide sequence ID" value="NZ_CP011390.1"/>
</dbReference>
<dbReference type="AlphaFoldDB" id="A0A172TXM0"/>
<evidence type="ECO:0000313" key="2">
    <source>
        <dbReference type="EMBL" id="ANE51732.1"/>
    </source>
</evidence>
<evidence type="ECO:0000313" key="3">
    <source>
        <dbReference type="Proteomes" id="UP000077177"/>
    </source>
</evidence>
<reference evidence="2 3" key="2">
    <citation type="journal article" date="2016" name="Int. J. Syst. Evol. Microbiol.">
        <title>Flavisolibacter tropicus sp. nov., isolated from tropical soil.</title>
        <authorList>
            <person name="Lee J.J."/>
            <person name="Kang M.S."/>
            <person name="Kim G.S."/>
            <person name="Lee C.S."/>
            <person name="Lim S."/>
            <person name="Lee J."/>
            <person name="Roh S.H."/>
            <person name="Kang H."/>
            <person name="Ha J.M."/>
            <person name="Bae S."/>
            <person name="Jung H.Y."/>
            <person name="Kim M.K."/>
        </authorList>
    </citation>
    <scope>NUCLEOTIDE SEQUENCE [LARGE SCALE GENOMIC DNA]</scope>
    <source>
        <strain evidence="2 3">LCS9</strain>
    </source>
</reference>
<keyword evidence="3" id="KW-1185">Reference proteome</keyword>
<dbReference type="Gene3D" id="3.40.630.30">
    <property type="match status" value="1"/>
</dbReference>
<feature type="domain" description="N-acetyltransferase" evidence="1">
    <location>
        <begin position="3"/>
        <end position="185"/>
    </location>
</feature>
<name>A0A172TXM0_9BACT</name>
<evidence type="ECO:0000259" key="1">
    <source>
        <dbReference type="PROSITE" id="PS51186"/>
    </source>
</evidence>
<dbReference type="PROSITE" id="PS51186">
    <property type="entry name" value="GNAT"/>
    <property type="match status" value="1"/>
</dbReference>
<reference evidence="3" key="1">
    <citation type="submission" date="2015-01" db="EMBL/GenBank/DDBJ databases">
        <title>Flavisolibacter sp./LCS9/ whole genome sequencing.</title>
        <authorList>
            <person name="Kim M.K."/>
            <person name="Srinivasan S."/>
            <person name="Lee J.-J."/>
        </authorList>
    </citation>
    <scope>NUCLEOTIDE SEQUENCE [LARGE SCALE GENOMIC DNA]</scope>
    <source>
        <strain evidence="3">LCS9</strain>
    </source>
</reference>
<dbReference type="OrthoDB" id="5109343at2"/>
<dbReference type="STRING" id="1492898.SY85_15735"/>
<proteinExistence type="predicted"/>